<keyword evidence="2" id="KW-1185">Reference proteome</keyword>
<dbReference type="EMBL" id="BNBD01000002">
    <property type="protein sequence ID" value="GHF33125.1"/>
    <property type="molecule type" value="Genomic_DNA"/>
</dbReference>
<evidence type="ECO:0000313" key="1">
    <source>
        <dbReference type="EMBL" id="GHF33125.1"/>
    </source>
</evidence>
<protein>
    <submittedName>
        <fullName evidence="1">Uncharacterized protein</fullName>
    </submittedName>
</protein>
<name>A0A919B0R0_9ACTN</name>
<organism evidence="1 2">
    <name type="scientific">Streptomyces mashuensis</name>
    <dbReference type="NCBI Taxonomy" id="33904"/>
    <lineage>
        <taxon>Bacteria</taxon>
        <taxon>Bacillati</taxon>
        <taxon>Actinomycetota</taxon>
        <taxon>Actinomycetes</taxon>
        <taxon>Kitasatosporales</taxon>
        <taxon>Streptomycetaceae</taxon>
        <taxon>Streptomyces</taxon>
    </lineage>
</organism>
<comment type="caution">
    <text evidence="1">The sequence shown here is derived from an EMBL/GenBank/DDBJ whole genome shotgun (WGS) entry which is preliminary data.</text>
</comment>
<dbReference type="AlphaFoldDB" id="A0A919B0R0"/>
<evidence type="ECO:0000313" key="2">
    <source>
        <dbReference type="Proteomes" id="UP000638313"/>
    </source>
</evidence>
<sequence>MSLHRFRWAPDVSVLSQIPTNSDGIKVRTWSMSSFPVRLYVSVIRQTREAYYGPAGKRPPGLWKRVLHALVLSNGLSYLHYCPDLPPLVLGIELSVPRFTLLLGCETRRHNQALAEHFAQRCPACVAAGWGPPENAT</sequence>
<dbReference type="RefSeq" id="WP_190128433.1">
    <property type="nucleotide sequence ID" value="NZ_BNBD01000002.1"/>
</dbReference>
<accession>A0A919B0R0</accession>
<proteinExistence type="predicted"/>
<dbReference type="Proteomes" id="UP000638313">
    <property type="component" value="Unassembled WGS sequence"/>
</dbReference>
<gene>
    <name evidence="1" type="ORF">GCM10010218_12760</name>
</gene>
<reference evidence="1" key="2">
    <citation type="submission" date="2020-09" db="EMBL/GenBank/DDBJ databases">
        <authorList>
            <person name="Sun Q."/>
            <person name="Ohkuma M."/>
        </authorList>
    </citation>
    <scope>NUCLEOTIDE SEQUENCE</scope>
    <source>
        <strain evidence="1">JCM 4059</strain>
    </source>
</reference>
<reference evidence="1" key="1">
    <citation type="journal article" date="2014" name="Int. J. Syst. Evol. Microbiol.">
        <title>Complete genome sequence of Corynebacterium casei LMG S-19264T (=DSM 44701T), isolated from a smear-ripened cheese.</title>
        <authorList>
            <consortium name="US DOE Joint Genome Institute (JGI-PGF)"/>
            <person name="Walter F."/>
            <person name="Albersmeier A."/>
            <person name="Kalinowski J."/>
            <person name="Ruckert C."/>
        </authorList>
    </citation>
    <scope>NUCLEOTIDE SEQUENCE</scope>
    <source>
        <strain evidence="1">JCM 4059</strain>
    </source>
</reference>